<gene>
    <name evidence="2" type="ORF">CPSG_03129</name>
</gene>
<reference evidence="3" key="2">
    <citation type="submission" date="2010-03" db="EMBL/GenBank/DDBJ databases">
        <title>The genome sequence of Coccidioides posadasii strain Silveira.</title>
        <authorList>
            <consortium name="The Broad Institute Genome Sequencing Center for Infectious Disease"/>
            <person name="Neafsey D."/>
            <person name="Orbach M."/>
            <person name="Henn M.R."/>
            <person name="Cole G.T."/>
            <person name="Galgiani J."/>
            <person name="Gardner M.J."/>
            <person name="Kirkland T.N."/>
            <person name="Taylor J.W."/>
            <person name="Young S.K."/>
            <person name="Zeng Q."/>
            <person name="Koehrsen M."/>
            <person name="Alvarado L."/>
            <person name="Berlin A."/>
            <person name="Borenstein D."/>
            <person name="Chapman S.B."/>
            <person name="Chen Z."/>
            <person name="Engels R."/>
            <person name="Freedman E."/>
            <person name="Gellesch M."/>
            <person name="Goldberg J."/>
            <person name="Griggs A."/>
            <person name="Gujja S."/>
            <person name="Heilman E."/>
            <person name="Heiman D."/>
            <person name="Howarth C."/>
            <person name="Jen D."/>
            <person name="Larson L."/>
            <person name="Mehta T."/>
            <person name="Neiman D."/>
            <person name="Park D."/>
            <person name="Pearson M."/>
            <person name="Richards J."/>
            <person name="Roberts A."/>
            <person name="Saif S."/>
            <person name="Shea T."/>
            <person name="Shenoy N."/>
            <person name="Sisk P."/>
            <person name="Stolte C."/>
            <person name="Sykes S."/>
            <person name="Walk T."/>
            <person name="White J."/>
            <person name="Yandava C."/>
            <person name="Haas B."/>
            <person name="Nusbaum C."/>
            <person name="Birren B."/>
        </authorList>
    </citation>
    <scope>NUCLEOTIDE SEQUENCE [LARGE SCALE GENOMIC DNA]</scope>
    <source>
        <strain evidence="3">RMSCC 757 / Silveira</strain>
    </source>
</reference>
<organism evidence="3">
    <name type="scientific">Coccidioides posadasii (strain RMSCC 757 / Silveira)</name>
    <name type="common">Valley fever fungus</name>
    <dbReference type="NCBI Taxonomy" id="443226"/>
    <lineage>
        <taxon>Eukaryota</taxon>
        <taxon>Fungi</taxon>
        <taxon>Dikarya</taxon>
        <taxon>Ascomycota</taxon>
        <taxon>Pezizomycotina</taxon>
        <taxon>Eurotiomycetes</taxon>
        <taxon>Eurotiomycetidae</taxon>
        <taxon>Onygenales</taxon>
        <taxon>Onygenaceae</taxon>
        <taxon>Coccidioides</taxon>
    </lineage>
</organism>
<evidence type="ECO:0000313" key="3">
    <source>
        <dbReference type="Proteomes" id="UP000002497"/>
    </source>
</evidence>
<sequence length="146" mass="15898">MSLQYTVSFVDPWMMARLRRVRDGDGNGDGDGDGDGDEVQRADLKKKKKFGRRNGSGNNVLSPVSPVGEALLFSPSAIVDTTVQENGDLEFHRLGVGHLSVKIRARLTLDGGKSVLSIAADLSGPIPPERLDLLFQFFLLRIASNF</sequence>
<feature type="compositionally biased region" description="Acidic residues" evidence="1">
    <location>
        <begin position="26"/>
        <end position="37"/>
    </location>
</feature>
<dbReference type="Proteomes" id="UP000002497">
    <property type="component" value="Unassembled WGS sequence"/>
</dbReference>
<evidence type="ECO:0000256" key="1">
    <source>
        <dbReference type="SAM" id="MobiDB-lite"/>
    </source>
</evidence>
<feature type="region of interest" description="Disordered" evidence="1">
    <location>
        <begin position="23"/>
        <end position="63"/>
    </location>
</feature>
<dbReference type="HOGENOM" id="CLU_1777273_0_0_1"/>
<name>E9D0V0_COCPS</name>
<dbReference type="VEuPathDB" id="FungiDB:CPSG_03129"/>
<dbReference type="EMBL" id="GL636489">
    <property type="protein sequence ID" value="EFW19954.1"/>
    <property type="molecule type" value="Genomic_DNA"/>
</dbReference>
<evidence type="ECO:0000313" key="2">
    <source>
        <dbReference type="EMBL" id="EFW19954.1"/>
    </source>
</evidence>
<keyword evidence="3" id="KW-1185">Reference proteome</keyword>
<protein>
    <submittedName>
        <fullName evidence="2">Predicted protein</fullName>
    </submittedName>
</protein>
<dbReference type="AlphaFoldDB" id="E9D0V0"/>
<accession>E9D0V0</accession>
<reference evidence="3" key="1">
    <citation type="journal article" date="2010" name="Genome Res.">
        <title>Population genomic sequencing of Coccidioides fungi reveals recent hybridization and transposon control.</title>
        <authorList>
            <person name="Neafsey D.E."/>
            <person name="Barker B.M."/>
            <person name="Sharpton T.J."/>
            <person name="Stajich J.E."/>
            <person name="Park D.J."/>
            <person name="Whiston E."/>
            <person name="Hung C.-Y."/>
            <person name="McMahan C."/>
            <person name="White J."/>
            <person name="Sykes S."/>
            <person name="Heiman D."/>
            <person name="Young S."/>
            <person name="Zeng Q."/>
            <person name="Abouelleil A."/>
            <person name="Aftuck L."/>
            <person name="Bessette D."/>
            <person name="Brown A."/>
            <person name="FitzGerald M."/>
            <person name="Lui A."/>
            <person name="Macdonald J.P."/>
            <person name="Priest M."/>
            <person name="Orbach M.J."/>
            <person name="Galgiani J.N."/>
            <person name="Kirkland T.N."/>
            <person name="Cole G.T."/>
            <person name="Birren B.W."/>
            <person name="Henn M.R."/>
            <person name="Taylor J.W."/>
            <person name="Rounsley S.D."/>
        </authorList>
    </citation>
    <scope>NUCLEOTIDE SEQUENCE [LARGE SCALE GENOMIC DNA]</scope>
    <source>
        <strain evidence="3">RMSCC 757 / Silveira</strain>
    </source>
</reference>
<proteinExistence type="predicted"/>